<keyword evidence="1" id="KW-1133">Transmembrane helix</keyword>
<keyword evidence="4" id="KW-1185">Reference proteome</keyword>
<protein>
    <submittedName>
        <fullName evidence="3">Uncharacterized protein</fullName>
    </submittedName>
</protein>
<proteinExistence type="predicted"/>
<sequence length="361" mass="43034">MNLSSLLLFFLFLSFFLFVNSFNIQFPSSIYFWTKTKDSITINQTIIEFYPQNLIFEMIQDSFNEETSLNYKNSLLNKIMQNYELDSPELVILYTIPSFREDQIQKLNKTCKKESIFSFLEKSKSNTFSINFLHTSNSKATKNNTQFIQTKEKQILKFPENDIFDLIQKNYQKKSIFIKGYPNNGWIYSKLPKNLDQIINQTDLQKYMNLDDIFDEIVQQNKEINNKNRIKFIIIDIDDQKENKQTFCESQEIINFIQESLIPDKFTGILPSKFSFFQFLMPKYSYPSENIKIDFENSYKPITLSKIFGVTKVQEEMTELDYELQFVERWTGEVWILYAIFLLFIIVFFVFGFCMILVEKS</sequence>
<keyword evidence="2" id="KW-0732">Signal</keyword>
<feature type="transmembrane region" description="Helical" evidence="1">
    <location>
        <begin position="335"/>
        <end position="358"/>
    </location>
</feature>
<keyword evidence="1" id="KW-0812">Transmembrane</keyword>
<feature type="signal peptide" evidence="2">
    <location>
        <begin position="1"/>
        <end position="21"/>
    </location>
</feature>
<organism evidence="3 4">
    <name type="scientific">Anaeramoeba ignava</name>
    <name type="common">Anaerobic marine amoeba</name>
    <dbReference type="NCBI Taxonomy" id="1746090"/>
    <lineage>
        <taxon>Eukaryota</taxon>
        <taxon>Metamonada</taxon>
        <taxon>Anaeramoebidae</taxon>
        <taxon>Anaeramoeba</taxon>
    </lineage>
</organism>
<keyword evidence="1" id="KW-0472">Membrane</keyword>
<evidence type="ECO:0000313" key="4">
    <source>
        <dbReference type="Proteomes" id="UP001149090"/>
    </source>
</evidence>
<evidence type="ECO:0000256" key="1">
    <source>
        <dbReference type="SAM" id="Phobius"/>
    </source>
</evidence>
<gene>
    <name evidence="3" type="ORF">M0811_12484</name>
</gene>
<name>A0A9Q0L8F6_ANAIG</name>
<evidence type="ECO:0000313" key="3">
    <source>
        <dbReference type="EMBL" id="KAJ5068257.1"/>
    </source>
</evidence>
<feature type="chain" id="PRO_5040236125" evidence="2">
    <location>
        <begin position="22"/>
        <end position="361"/>
    </location>
</feature>
<dbReference type="AlphaFoldDB" id="A0A9Q0L8F6"/>
<comment type="caution">
    <text evidence="3">The sequence shown here is derived from an EMBL/GenBank/DDBJ whole genome shotgun (WGS) entry which is preliminary data.</text>
</comment>
<accession>A0A9Q0L8F6</accession>
<evidence type="ECO:0000256" key="2">
    <source>
        <dbReference type="SAM" id="SignalP"/>
    </source>
</evidence>
<reference evidence="3" key="1">
    <citation type="submission" date="2022-10" db="EMBL/GenBank/DDBJ databases">
        <title>Novel sulphate-reducing endosymbionts in the free-living metamonad Anaeramoeba.</title>
        <authorList>
            <person name="Jerlstrom-Hultqvist J."/>
            <person name="Cepicka I."/>
            <person name="Gallot-Lavallee L."/>
            <person name="Salas-Leiva D."/>
            <person name="Curtis B.A."/>
            <person name="Zahonova K."/>
            <person name="Pipaliya S."/>
            <person name="Dacks J."/>
            <person name="Roger A.J."/>
        </authorList>
    </citation>
    <scope>NUCLEOTIDE SEQUENCE</scope>
    <source>
        <strain evidence="3">BMAN</strain>
    </source>
</reference>
<dbReference type="EMBL" id="JAPDFW010000118">
    <property type="protein sequence ID" value="KAJ5068257.1"/>
    <property type="molecule type" value="Genomic_DNA"/>
</dbReference>
<dbReference type="Proteomes" id="UP001149090">
    <property type="component" value="Unassembled WGS sequence"/>
</dbReference>